<feature type="region of interest" description="Disordered" evidence="1">
    <location>
        <begin position="106"/>
        <end position="129"/>
    </location>
</feature>
<name>A0A8J2KYJ8_9HEXA</name>
<feature type="non-terminal residue" evidence="2">
    <location>
        <position position="1"/>
    </location>
</feature>
<evidence type="ECO:0000256" key="1">
    <source>
        <dbReference type="SAM" id="MobiDB-lite"/>
    </source>
</evidence>
<dbReference type="AlphaFoldDB" id="A0A8J2KYJ8"/>
<proteinExistence type="predicted"/>
<accession>A0A8J2KYJ8</accession>
<protein>
    <submittedName>
        <fullName evidence="2">Uncharacterized protein</fullName>
    </submittedName>
</protein>
<keyword evidence="3" id="KW-1185">Reference proteome</keyword>
<organism evidence="2 3">
    <name type="scientific">Allacma fusca</name>
    <dbReference type="NCBI Taxonomy" id="39272"/>
    <lineage>
        <taxon>Eukaryota</taxon>
        <taxon>Metazoa</taxon>
        <taxon>Ecdysozoa</taxon>
        <taxon>Arthropoda</taxon>
        <taxon>Hexapoda</taxon>
        <taxon>Collembola</taxon>
        <taxon>Symphypleona</taxon>
        <taxon>Sminthuridae</taxon>
        <taxon>Allacma</taxon>
    </lineage>
</organism>
<comment type="caution">
    <text evidence="2">The sequence shown here is derived from an EMBL/GenBank/DDBJ whole genome shotgun (WGS) entry which is preliminary data.</text>
</comment>
<reference evidence="2" key="1">
    <citation type="submission" date="2021-06" db="EMBL/GenBank/DDBJ databases">
        <authorList>
            <person name="Hodson N. C."/>
            <person name="Mongue J. A."/>
            <person name="Jaron S. K."/>
        </authorList>
    </citation>
    <scope>NUCLEOTIDE SEQUENCE</scope>
</reference>
<evidence type="ECO:0000313" key="3">
    <source>
        <dbReference type="Proteomes" id="UP000708208"/>
    </source>
</evidence>
<sequence length="129" mass="14401">VFDFEEDNVDILGTSNERLRNKATDQGDKLREQAPTTITEKMETARNGSIAHVKGSIREIISELSEQRRKLDKLLEIWEMANEEDDAEDEGIKSVVIAKNVSIDTAGNKSKVAGTTDHSKDYHTQAKNA</sequence>
<dbReference type="EMBL" id="CAJVCH010526213">
    <property type="protein sequence ID" value="CAG7822367.1"/>
    <property type="molecule type" value="Genomic_DNA"/>
</dbReference>
<dbReference type="Proteomes" id="UP000708208">
    <property type="component" value="Unassembled WGS sequence"/>
</dbReference>
<feature type="compositionally biased region" description="Basic and acidic residues" evidence="1">
    <location>
        <begin position="117"/>
        <end position="129"/>
    </location>
</feature>
<gene>
    <name evidence="2" type="ORF">AFUS01_LOCUS32648</name>
</gene>
<evidence type="ECO:0000313" key="2">
    <source>
        <dbReference type="EMBL" id="CAG7822367.1"/>
    </source>
</evidence>